<evidence type="ECO:0000313" key="2">
    <source>
        <dbReference type="EMBL" id="GFN90861.1"/>
    </source>
</evidence>
<feature type="compositionally biased region" description="Low complexity" evidence="1">
    <location>
        <begin position="95"/>
        <end position="109"/>
    </location>
</feature>
<name>A0AAV3Z8M0_9GAST</name>
<sequence length="229" mass="24575">MTPAQEQAEQARSAKRVTPKKQTSGSSASTPSHSKSKPATPKSKAAKSQKEQGAKAQPTVEIAKVSTAVLEYLHLFKYSPNGTGSTAAKRKRTKVPVSPVKSVSTVTPPHAASTSQQDESPTSNEEQPAHGPTTSSTSTSVASNSNDQPTPGPSSQSRTSPQHESKSSDYVSDSDVLSDLTDDYEEWVPEPLKRPRRSLVILKNNLPCFNFKLIYIVKVLINSCLACII</sequence>
<organism evidence="2 3">
    <name type="scientific">Plakobranchus ocellatus</name>
    <dbReference type="NCBI Taxonomy" id="259542"/>
    <lineage>
        <taxon>Eukaryota</taxon>
        <taxon>Metazoa</taxon>
        <taxon>Spiralia</taxon>
        <taxon>Lophotrochozoa</taxon>
        <taxon>Mollusca</taxon>
        <taxon>Gastropoda</taxon>
        <taxon>Heterobranchia</taxon>
        <taxon>Euthyneura</taxon>
        <taxon>Panpulmonata</taxon>
        <taxon>Sacoglossa</taxon>
        <taxon>Placobranchoidea</taxon>
        <taxon>Plakobranchidae</taxon>
        <taxon>Plakobranchus</taxon>
    </lineage>
</organism>
<reference evidence="2 3" key="1">
    <citation type="journal article" date="2021" name="Elife">
        <title>Chloroplast acquisition without the gene transfer in kleptoplastic sea slugs, Plakobranchus ocellatus.</title>
        <authorList>
            <person name="Maeda T."/>
            <person name="Takahashi S."/>
            <person name="Yoshida T."/>
            <person name="Shimamura S."/>
            <person name="Takaki Y."/>
            <person name="Nagai Y."/>
            <person name="Toyoda A."/>
            <person name="Suzuki Y."/>
            <person name="Arimoto A."/>
            <person name="Ishii H."/>
            <person name="Satoh N."/>
            <person name="Nishiyama T."/>
            <person name="Hasebe M."/>
            <person name="Maruyama T."/>
            <person name="Minagawa J."/>
            <person name="Obokata J."/>
            <person name="Shigenobu S."/>
        </authorList>
    </citation>
    <scope>NUCLEOTIDE SEQUENCE [LARGE SCALE GENOMIC DNA]</scope>
</reference>
<protein>
    <recommendedName>
        <fullName evidence="4">Flocculation protein FLO11-like</fullName>
    </recommendedName>
</protein>
<feature type="compositionally biased region" description="Polar residues" evidence="1">
    <location>
        <begin position="1"/>
        <end position="10"/>
    </location>
</feature>
<keyword evidence="3" id="KW-1185">Reference proteome</keyword>
<accession>A0AAV3Z8M0</accession>
<feature type="compositionally biased region" description="Polar residues" evidence="1">
    <location>
        <begin position="141"/>
        <end position="160"/>
    </location>
</feature>
<evidence type="ECO:0008006" key="4">
    <source>
        <dbReference type="Google" id="ProtNLM"/>
    </source>
</evidence>
<dbReference type="Proteomes" id="UP000735302">
    <property type="component" value="Unassembled WGS sequence"/>
</dbReference>
<evidence type="ECO:0000256" key="1">
    <source>
        <dbReference type="SAM" id="MobiDB-lite"/>
    </source>
</evidence>
<feature type="region of interest" description="Disordered" evidence="1">
    <location>
        <begin position="1"/>
        <end position="62"/>
    </location>
</feature>
<comment type="caution">
    <text evidence="2">The sequence shown here is derived from an EMBL/GenBank/DDBJ whole genome shotgun (WGS) entry which is preliminary data.</text>
</comment>
<dbReference type="AlphaFoldDB" id="A0AAV3Z8M0"/>
<gene>
    <name evidence="2" type="ORF">PoB_001736700</name>
</gene>
<evidence type="ECO:0000313" key="3">
    <source>
        <dbReference type="Proteomes" id="UP000735302"/>
    </source>
</evidence>
<feature type="compositionally biased region" description="Low complexity" evidence="1">
    <location>
        <begin position="21"/>
        <end position="43"/>
    </location>
</feature>
<proteinExistence type="predicted"/>
<feature type="compositionally biased region" description="Polar residues" evidence="1">
    <location>
        <begin position="112"/>
        <end position="126"/>
    </location>
</feature>
<feature type="region of interest" description="Disordered" evidence="1">
    <location>
        <begin position="78"/>
        <end position="175"/>
    </location>
</feature>
<dbReference type="EMBL" id="BLXT01002074">
    <property type="protein sequence ID" value="GFN90861.1"/>
    <property type="molecule type" value="Genomic_DNA"/>
</dbReference>